<keyword evidence="5" id="KW-0520">NAD</keyword>
<dbReference type="EC" id="1.1.1.304" evidence="3"/>
<comment type="similarity">
    <text evidence="2 7">Belongs to the short-chain dehydrogenases/reductases (SDR) family.</text>
</comment>
<evidence type="ECO:0000313" key="8">
    <source>
        <dbReference type="EMBL" id="AQP53016.1"/>
    </source>
</evidence>
<dbReference type="EMBL" id="CP019609">
    <property type="protein sequence ID" value="AQP53016.1"/>
    <property type="molecule type" value="Genomic_DNA"/>
</dbReference>
<evidence type="ECO:0000256" key="6">
    <source>
        <dbReference type="ARBA" id="ARBA00047315"/>
    </source>
</evidence>
<dbReference type="SUPFAM" id="SSF51735">
    <property type="entry name" value="NAD(P)-binding Rossmann-fold domains"/>
    <property type="match status" value="1"/>
</dbReference>
<dbReference type="PRINTS" id="PR00081">
    <property type="entry name" value="GDHRDH"/>
</dbReference>
<dbReference type="InterPro" id="IPR014007">
    <property type="entry name" value="23BDH"/>
</dbReference>
<gene>
    <name evidence="8" type="ORF">BW732_01425</name>
</gene>
<dbReference type="RefSeq" id="WP_077275113.1">
    <property type="nucleotide sequence ID" value="NZ_CP019609.1"/>
</dbReference>
<dbReference type="KEGG" id="vpi:BW732_01425"/>
<proteinExistence type="inferred from homology"/>
<comment type="function">
    <text evidence="1">Catalyzes the irreversible reduction of 2,3-butanediol to (S)-acetoin in the presence of NADH.</text>
</comment>
<dbReference type="OrthoDB" id="9803333at2"/>
<reference evidence="8 9" key="1">
    <citation type="journal article" date="2010" name="Int. J. Syst. Evol. Microbiol.">
        <title>Vagococcus penaei sp. nov., isolated from spoilage microbiota of cooked shrimp (Penaeus vannamei).</title>
        <authorList>
            <person name="Jaffres E."/>
            <person name="Prevost H."/>
            <person name="Rossero A."/>
            <person name="Joffraud J.J."/>
            <person name="Dousset X."/>
        </authorList>
    </citation>
    <scope>NUCLEOTIDE SEQUENCE [LARGE SCALE GENOMIC DNA]</scope>
    <source>
        <strain evidence="8 9">CD276</strain>
    </source>
</reference>
<dbReference type="InterPro" id="IPR036291">
    <property type="entry name" value="NAD(P)-bd_dom_sf"/>
</dbReference>
<dbReference type="GO" id="GO:0045150">
    <property type="term" value="P:acetoin catabolic process"/>
    <property type="evidence" value="ECO:0007669"/>
    <property type="project" value="InterPro"/>
</dbReference>
<name>A0A1Q2D3Q5_9ENTE</name>
<organism evidence="8 9">
    <name type="scientific">Vagococcus penaei</name>
    <dbReference type="NCBI Taxonomy" id="633807"/>
    <lineage>
        <taxon>Bacteria</taxon>
        <taxon>Bacillati</taxon>
        <taxon>Bacillota</taxon>
        <taxon>Bacilli</taxon>
        <taxon>Lactobacillales</taxon>
        <taxon>Enterococcaceae</taxon>
        <taxon>Vagococcus</taxon>
    </lineage>
</organism>
<evidence type="ECO:0000256" key="2">
    <source>
        <dbReference type="ARBA" id="ARBA00006484"/>
    </source>
</evidence>
<evidence type="ECO:0000256" key="4">
    <source>
        <dbReference type="ARBA" id="ARBA00023002"/>
    </source>
</evidence>
<evidence type="ECO:0000256" key="1">
    <source>
        <dbReference type="ARBA" id="ARBA00003200"/>
    </source>
</evidence>
<accession>A0A1Q2D3Q5</accession>
<keyword evidence="4" id="KW-0560">Oxidoreductase</keyword>
<dbReference type="NCBIfam" id="NF005559">
    <property type="entry name" value="PRK07231.1"/>
    <property type="match status" value="1"/>
</dbReference>
<dbReference type="InterPro" id="IPR020904">
    <property type="entry name" value="Sc_DH/Rdtase_CS"/>
</dbReference>
<protein>
    <recommendedName>
        <fullName evidence="3">diacetyl reductase [(S)-acetoin forming]</fullName>
        <ecNumber evidence="3">1.1.1.304</ecNumber>
    </recommendedName>
</protein>
<keyword evidence="9" id="KW-1185">Reference proteome</keyword>
<dbReference type="Proteomes" id="UP000188246">
    <property type="component" value="Chromosome"/>
</dbReference>
<dbReference type="FunFam" id="3.40.50.720:FF:000084">
    <property type="entry name" value="Short-chain dehydrogenase reductase"/>
    <property type="match status" value="1"/>
</dbReference>
<evidence type="ECO:0000256" key="3">
    <source>
        <dbReference type="ARBA" id="ARBA00012848"/>
    </source>
</evidence>
<evidence type="ECO:0000256" key="5">
    <source>
        <dbReference type="ARBA" id="ARBA00023027"/>
    </source>
</evidence>
<dbReference type="AlphaFoldDB" id="A0A1Q2D3Q5"/>
<dbReference type="PANTHER" id="PTHR43639:SF1">
    <property type="entry name" value="SHORT-CHAIN DEHYDROGENASE_REDUCTASE FAMILY PROTEIN"/>
    <property type="match status" value="1"/>
</dbReference>
<dbReference type="GO" id="GO:0052588">
    <property type="term" value="F:diacetyl reductase ((S)-acetoin forming) (NAD+) activity"/>
    <property type="evidence" value="ECO:0007669"/>
    <property type="project" value="UniProtKB-EC"/>
</dbReference>
<dbReference type="GO" id="GO:0008206">
    <property type="term" value="P:bile acid metabolic process"/>
    <property type="evidence" value="ECO:0007669"/>
    <property type="project" value="UniProtKB-ARBA"/>
</dbReference>
<comment type="catalytic activity">
    <reaction evidence="6">
        <text>(S)-acetoin + NAD(+) = diacetyl + NADH + H(+)</text>
        <dbReference type="Rhea" id="RHEA:27286"/>
        <dbReference type="ChEBI" id="CHEBI:15378"/>
        <dbReference type="ChEBI" id="CHEBI:15687"/>
        <dbReference type="ChEBI" id="CHEBI:16583"/>
        <dbReference type="ChEBI" id="CHEBI:57540"/>
        <dbReference type="ChEBI" id="CHEBI:57945"/>
        <dbReference type="EC" id="1.1.1.304"/>
    </reaction>
</comment>
<dbReference type="PANTHER" id="PTHR43639">
    <property type="entry name" value="OXIDOREDUCTASE, SHORT-CHAIN DEHYDROGENASE/REDUCTASE FAMILY (AFU_ORTHOLOGUE AFUA_5G02870)"/>
    <property type="match status" value="1"/>
</dbReference>
<evidence type="ECO:0000313" key="9">
    <source>
        <dbReference type="Proteomes" id="UP000188246"/>
    </source>
</evidence>
<dbReference type="PRINTS" id="PR00080">
    <property type="entry name" value="SDRFAMILY"/>
</dbReference>
<evidence type="ECO:0000256" key="7">
    <source>
        <dbReference type="RuleBase" id="RU000363"/>
    </source>
</evidence>
<sequence length="258" mass="27758">MKKVAVVTGSAGGLGKGIAERLARDGFSIVLHDINSQKLAETVEEFKTNGFETIGVTGDVSKKVDQESLITQAVETFGRLDVLVNNAGVDAVTPLLDITEKELQTIFNINVNGTVFGTQAAATQFIKQGEKGKIINACSIAGHESYDMLGTYCASKHAVRSFTHTAAKELAKHQITVNAYCPGIAKTEMWDRIDAAMVQHSQGRLKPGESFEQFTAGIALQRYQVPEDVANLVSFLASDEADYITGQAILTDGGLVYR</sequence>
<dbReference type="Pfam" id="PF00106">
    <property type="entry name" value="adh_short"/>
    <property type="match status" value="1"/>
</dbReference>
<dbReference type="PROSITE" id="PS00061">
    <property type="entry name" value="ADH_SHORT"/>
    <property type="match status" value="1"/>
</dbReference>
<dbReference type="Gene3D" id="3.40.50.720">
    <property type="entry name" value="NAD(P)-binding Rossmann-like Domain"/>
    <property type="match status" value="1"/>
</dbReference>
<dbReference type="STRING" id="633807.BW732_01425"/>
<dbReference type="NCBIfam" id="TIGR02415">
    <property type="entry name" value="23BDH"/>
    <property type="match status" value="1"/>
</dbReference>
<dbReference type="InterPro" id="IPR002347">
    <property type="entry name" value="SDR_fam"/>
</dbReference>